<dbReference type="AlphaFoldDB" id="A0A146L0L5"/>
<sequence length="206" mass="22500">MRSKRDTWSRVLTYALSCPNLDAETATKLLTPLDGSTHTPVAGGGTQVQLPPHPCYFGTVTGACDSVVSVALAMGGSATYLDAEGNTPVLLALQRTHSSAVLLRLLDRSTGAGAPSHGALAATDLRTFECIHVTGRYRYYSYIDIALVLRQPQTVVARFVHNHVVPTKWSCFLFHELALQQLQCMQCYPSAQTSTLLVQQNPRRRK</sequence>
<evidence type="ECO:0000313" key="1">
    <source>
        <dbReference type="EMBL" id="JAQ02131.1"/>
    </source>
</evidence>
<organism evidence="1">
    <name type="scientific">Lygus hesperus</name>
    <name type="common">Western plant bug</name>
    <dbReference type="NCBI Taxonomy" id="30085"/>
    <lineage>
        <taxon>Eukaryota</taxon>
        <taxon>Metazoa</taxon>
        <taxon>Ecdysozoa</taxon>
        <taxon>Arthropoda</taxon>
        <taxon>Hexapoda</taxon>
        <taxon>Insecta</taxon>
        <taxon>Pterygota</taxon>
        <taxon>Neoptera</taxon>
        <taxon>Paraneoptera</taxon>
        <taxon>Hemiptera</taxon>
        <taxon>Heteroptera</taxon>
        <taxon>Panheteroptera</taxon>
        <taxon>Cimicomorpha</taxon>
        <taxon>Miridae</taxon>
        <taxon>Mirini</taxon>
        <taxon>Lygus</taxon>
    </lineage>
</organism>
<name>A0A146L0L5_LYGHE</name>
<accession>A0A146L0L5</accession>
<reference evidence="1" key="1">
    <citation type="journal article" date="2016" name="Gigascience">
        <title>De novo construction of an expanded transcriptome assembly for the western tarnished plant bug, Lygus hesperus.</title>
        <authorList>
            <person name="Tassone E.E."/>
            <person name="Geib S.M."/>
            <person name="Hall B."/>
            <person name="Fabrick J.A."/>
            <person name="Brent C.S."/>
            <person name="Hull J.J."/>
        </authorList>
    </citation>
    <scope>NUCLEOTIDE SEQUENCE</scope>
</reference>
<protein>
    <submittedName>
        <fullName evidence="1">Uncharacterized protein</fullName>
    </submittedName>
</protein>
<proteinExistence type="predicted"/>
<dbReference type="EMBL" id="GDHC01016498">
    <property type="protein sequence ID" value="JAQ02131.1"/>
    <property type="molecule type" value="Transcribed_RNA"/>
</dbReference>
<gene>
    <name evidence="1" type="ORF">g.2144</name>
</gene>